<comment type="caution">
    <text evidence="7">The sequence shown here is derived from an EMBL/GenBank/DDBJ whole genome shotgun (WGS) entry which is preliminary data.</text>
</comment>
<keyword evidence="2" id="KW-0201">Cytochrome c-type biogenesis</keyword>
<evidence type="ECO:0000313" key="8">
    <source>
        <dbReference type="Proteomes" id="UP001240236"/>
    </source>
</evidence>
<dbReference type="GO" id="GO:0016853">
    <property type="term" value="F:isomerase activity"/>
    <property type="evidence" value="ECO:0007669"/>
    <property type="project" value="UniProtKB-KW"/>
</dbReference>
<keyword evidence="3" id="KW-0735">Signal-anchor</keyword>
<proteinExistence type="predicted"/>
<dbReference type="InterPro" id="IPR000866">
    <property type="entry name" value="AhpC/TSA"/>
</dbReference>
<dbReference type="RefSeq" id="WP_307241497.1">
    <property type="nucleotide sequence ID" value="NZ_JAUSUZ010000001.1"/>
</dbReference>
<dbReference type="Pfam" id="PF00578">
    <property type="entry name" value="AhpC-TSA"/>
    <property type="match status" value="1"/>
</dbReference>
<evidence type="ECO:0000256" key="5">
    <source>
        <dbReference type="ARBA" id="ARBA00023284"/>
    </source>
</evidence>
<evidence type="ECO:0000256" key="1">
    <source>
        <dbReference type="ARBA" id="ARBA00004196"/>
    </source>
</evidence>
<dbReference type="GO" id="GO:0030313">
    <property type="term" value="C:cell envelope"/>
    <property type="evidence" value="ECO:0007669"/>
    <property type="project" value="UniProtKB-SubCell"/>
</dbReference>
<accession>A0AAE4AXV3</accession>
<dbReference type="PROSITE" id="PS51352">
    <property type="entry name" value="THIOREDOXIN_2"/>
    <property type="match status" value="1"/>
</dbReference>
<dbReference type="SUPFAM" id="SSF52833">
    <property type="entry name" value="Thioredoxin-like"/>
    <property type="match status" value="1"/>
</dbReference>
<evidence type="ECO:0000256" key="3">
    <source>
        <dbReference type="ARBA" id="ARBA00022968"/>
    </source>
</evidence>
<dbReference type="GO" id="GO:0017004">
    <property type="term" value="P:cytochrome complex assembly"/>
    <property type="evidence" value="ECO:0007669"/>
    <property type="project" value="UniProtKB-KW"/>
</dbReference>
<dbReference type="InterPro" id="IPR036249">
    <property type="entry name" value="Thioredoxin-like_sf"/>
</dbReference>
<evidence type="ECO:0000256" key="4">
    <source>
        <dbReference type="ARBA" id="ARBA00023157"/>
    </source>
</evidence>
<sequence length="191" mass="20038">MAALTRPKAIVVGVALLVAGAVAGGLLAGRGDWTEACATGANGVIECAAGERPDAPEAAGELLDGSRYDLASARGKVVVVNFWGSWCSPCRAEAKELEQTYQTTKASGVEFLGINNRDDRDAAIAFERGRVTYPSLFDPANRLGLDFDIPPGATPSTVILDREGRIALVIRRSVLASELTPLVQRVAAENG</sequence>
<protein>
    <submittedName>
        <fullName evidence="7">Thiol-disulfide isomerase/thioredoxin</fullName>
    </submittedName>
</protein>
<feature type="domain" description="Thioredoxin" evidence="6">
    <location>
        <begin position="49"/>
        <end position="188"/>
    </location>
</feature>
<evidence type="ECO:0000259" key="6">
    <source>
        <dbReference type="PROSITE" id="PS51352"/>
    </source>
</evidence>
<dbReference type="GO" id="GO:0016491">
    <property type="term" value="F:oxidoreductase activity"/>
    <property type="evidence" value="ECO:0007669"/>
    <property type="project" value="InterPro"/>
</dbReference>
<evidence type="ECO:0000313" key="7">
    <source>
        <dbReference type="EMBL" id="MDQ0367455.1"/>
    </source>
</evidence>
<dbReference type="Gene3D" id="3.40.30.10">
    <property type="entry name" value="Glutaredoxin"/>
    <property type="match status" value="1"/>
</dbReference>
<dbReference type="PANTHER" id="PTHR42852:SF6">
    <property type="entry name" value="THIOL:DISULFIDE INTERCHANGE PROTEIN DSBE"/>
    <property type="match status" value="1"/>
</dbReference>
<dbReference type="PANTHER" id="PTHR42852">
    <property type="entry name" value="THIOL:DISULFIDE INTERCHANGE PROTEIN DSBE"/>
    <property type="match status" value="1"/>
</dbReference>
<comment type="subcellular location">
    <subcellularLocation>
        <location evidence="1">Cell envelope</location>
    </subcellularLocation>
</comment>
<dbReference type="GO" id="GO:0016209">
    <property type="term" value="F:antioxidant activity"/>
    <property type="evidence" value="ECO:0007669"/>
    <property type="project" value="InterPro"/>
</dbReference>
<keyword evidence="3" id="KW-0812">Transmembrane</keyword>
<dbReference type="EMBL" id="JAUSUZ010000001">
    <property type="protein sequence ID" value="MDQ0367455.1"/>
    <property type="molecule type" value="Genomic_DNA"/>
</dbReference>
<keyword evidence="8" id="KW-1185">Reference proteome</keyword>
<dbReference type="InterPro" id="IPR013766">
    <property type="entry name" value="Thioredoxin_domain"/>
</dbReference>
<dbReference type="Proteomes" id="UP001240236">
    <property type="component" value="Unassembled WGS sequence"/>
</dbReference>
<organism evidence="7 8">
    <name type="scientific">Catenuloplanes indicus</name>
    <dbReference type="NCBI Taxonomy" id="137267"/>
    <lineage>
        <taxon>Bacteria</taxon>
        <taxon>Bacillati</taxon>
        <taxon>Actinomycetota</taxon>
        <taxon>Actinomycetes</taxon>
        <taxon>Micromonosporales</taxon>
        <taxon>Micromonosporaceae</taxon>
        <taxon>Catenuloplanes</taxon>
    </lineage>
</organism>
<dbReference type="InterPro" id="IPR050553">
    <property type="entry name" value="Thioredoxin_ResA/DsbE_sf"/>
</dbReference>
<dbReference type="AlphaFoldDB" id="A0AAE4AXV3"/>
<evidence type="ECO:0000256" key="2">
    <source>
        <dbReference type="ARBA" id="ARBA00022748"/>
    </source>
</evidence>
<keyword evidence="7" id="KW-0413">Isomerase</keyword>
<gene>
    <name evidence="7" type="ORF">J2S42_004124</name>
</gene>
<reference evidence="7 8" key="1">
    <citation type="submission" date="2023-07" db="EMBL/GenBank/DDBJ databases">
        <title>Sequencing the genomes of 1000 actinobacteria strains.</title>
        <authorList>
            <person name="Klenk H.-P."/>
        </authorList>
    </citation>
    <scope>NUCLEOTIDE SEQUENCE [LARGE SCALE GENOMIC DNA]</scope>
    <source>
        <strain evidence="7 8">DSM 44709</strain>
    </source>
</reference>
<keyword evidence="5" id="KW-0676">Redox-active center</keyword>
<keyword evidence="4" id="KW-1015">Disulfide bond</keyword>
<dbReference type="CDD" id="cd02966">
    <property type="entry name" value="TlpA_like_family"/>
    <property type="match status" value="1"/>
</dbReference>
<name>A0AAE4AXV3_9ACTN</name>